<proteinExistence type="predicted"/>
<name>A0A2P2K2I3_RHIMU</name>
<reference evidence="2" key="1">
    <citation type="submission" date="2018-02" db="EMBL/GenBank/DDBJ databases">
        <title>Rhizophora mucronata_Transcriptome.</title>
        <authorList>
            <person name="Meera S.P."/>
            <person name="Sreeshan A."/>
            <person name="Augustine A."/>
        </authorList>
    </citation>
    <scope>NUCLEOTIDE SEQUENCE</scope>
    <source>
        <tissue evidence="2">Leaf</tissue>
    </source>
</reference>
<keyword evidence="1" id="KW-0812">Transmembrane</keyword>
<dbReference type="EMBL" id="GGEC01019452">
    <property type="protein sequence ID" value="MBW99935.1"/>
    <property type="molecule type" value="Transcribed_RNA"/>
</dbReference>
<organism evidence="2">
    <name type="scientific">Rhizophora mucronata</name>
    <name type="common">Asiatic mangrove</name>
    <dbReference type="NCBI Taxonomy" id="61149"/>
    <lineage>
        <taxon>Eukaryota</taxon>
        <taxon>Viridiplantae</taxon>
        <taxon>Streptophyta</taxon>
        <taxon>Embryophyta</taxon>
        <taxon>Tracheophyta</taxon>
        <taxon>Spermatophyta</taxon>
        <taxon>Magnoliopsida</taxon>
        <taxon>eudicotyledons</taxon>
        <taxon>Gunneridae</taxon>
        <taxon>Pentapetalae</taxon>
        <taxon>rosids</taxon>
        <taxon>fabids</taxon>
        <taxon>Malpighiales</taxon>
        <taxon>Rhizophoraceae</taxon>
        <taxon>Rhizophora</taxon>
    </lineage>
</organism>
<accession>A0A2P2K2I3</accession>
<evidence type="ECO:0000256" key="1">
    <source>
        <dbReference type="SAM" id="Phobius"/>
    </source>
</evidence>
<keyword evidence="1" id="KW-0472">Membrane</keyword>
<keyword evidence="1" id="KW-1133">Transmembrane helix</keyword>
<evidence type="ECO:0000313" key="2">
    <source>
        <dbReference type="EMBL" id="MBW99935.1"/>
    </source>
</evidence>
<dbReference type="AlphaFoldDB" id="A0A2P2K2I3"/>
<protein>
    <submittedName>
        <fullName evidence="2">Uncharacterized protein</fullName>
    </submittedName>
</protein>
<sequence length="36" mass="4466">MRYFYASGCFYFCDLNCFFGTFSLFLPFFFFLVLYK</sequence>
<feature type="transmembrane region" description="Helical" evidence="1">
    <location>
        <begin position="12"/>
        <end position="35"/>
    </location>
</feature>